<protein>
    <submittedName>
        <fullName evidence="1">Uncharacterized protein</fullName>
    </submittedName>
</protein>
<evidence type="ECO:0000313" key="2">
    <source>
        <dbReference type="Proteomes" id="UP000024635"/>
    </source>
</evidence>
<reference evidence="2" key="1">
    <citation type="journal article" date="2015" name="Nat. Genet.">
        <title>The genome and transcriptome of the zoonotic hookworm Ancylostoma ceylanicum identify infection-specific gene families.</title>
        <authorList>
            <person name="Schwarz E.M."/>
            <person name="Hu Y."/>
            <person name="Antoshechkin I."/>
            <person name="Miller M.M."/>
            <person name="Sternberg P.W."/>
            <person name="Aroian R.V."/>
        </authorList>
    </citation>
    <scope>NUCLEOTIDE SEQUENCE</scope>
    <source>
        <strain evidence="2">HY135</strain>
    </source>
</reference>
<evidence type="ECO:0000313" key="1">
    <source>
        <dbReference type="EMBL" id="EYC20091.1"/>
    </source>
</evidence>
<dbReference type="Proteomes" id="UP000024635">
    <property type="component" value="Unassembled WGS sequence"/>
</dbReference>
<name>A0A016UYL6_9BILA</name>
<keyword evidence="2" id="KW-1185">Reference proteome</keyword>
<proteinExistence type="predicted"/>
<dbReference type="EMBL" id="JARK01001359">
    <property type="protein sequence ID" value="EYC20091.1"/>
    <property type="molecule type" value="Genomic_DNA"/>
</dbReference>
<sequence>MYVEILVSGRCRTSVWRMRLVSRSTITTSSIKALYHLLSNAPSATRWTPSVFCVIRLPLSFTVQPIPTSYFLRTRSNTLC</sequence>
<comment type="caution">
    <text evidence="1">The sequence shown here is derived from an EMBL/GenBank/DDBJ whole genome shotgun (WGS) entry which is preliminary data.</text>
</comment>
<dbReference type="AlphaFoldDB" id="A0A016UYL6"/>
<accession>A0A016UYL6</accession>
<organism evidence="1 2">
    <name type="scientific">Ancylostoma ceylanicum</name>
    <dbReference type="NCBI Taxonomy" id="53326"/>
    <lineage>
        <taxon>Eukaryota</taxon>
        <taxon>Metazoa</taxon>
        <taxon>Ecdysozoa</taxon>
        <taxon>Nematoda</taxon>
        <taxon>Chromadorea</taxon>
        <taxon>Rhabditida</taxon>
        <taxon>Rhabditina</taxon>
        <taxon>Rhabditomorpha</taxon>
        <taxon>Strongyloidea</taxon>
        <taxon>Ancylostomatidae</taxon>
        <taxon>Ancylostomatinae</taxon>
        <taxon>Ancylostoma</taxon>
    </lineage>
</organism>
<gene>
    <name evidence="1" type="primary">Acey_s0023.g863</name>
    <name evidence="1" type="ORF">Y032_0023g863</name>
</gene>